<keyword evidence="1" id="KW-0812">Transmembrane</keyword>
<gene>
    <name evidence="3" type="ORF">BGLFYP119_00529</name>
</gene>
<dbReference type="RefSeq" id="WP_156352475.1">
    <property type="nucleotide sequence ID" value="NZ_CACRST010000006.1"/>
</dbReference>
<evidence type="ECO:0000256" key="1">
    <source>
        <dbReference type="SAM" id="Phobius"/>
    </source>
</evidence>
<keyword evidence="1" id="KW-1133">Transmembrane helix</keyword>
<feature type="domain" description="LysR substrate-binding" evidence="2">
    <location>
        <begin position="42"/>
        <end position="101"/>
    </location>
</feature>
<accession>A0A6N2RAA8</accession>
<dbReference type="Pfam" id="PF03466">
    <property type="entry name" value="LysR_substrate"/>
    <property type="match status" value="1"/>
</dbReference>
<name>A0A6N2RAA8_9FIRM</name>
<protein>
    <submittedName>
        <fullName evidence="3">LysR substrate binding domain protein</fullName>
    </submittedName>
</protein>
<dbReference type="SUPFAM" id="SSF53850">
    <property type="entry name" value="Periplasmic binding protein-like II"/>
    <property type="match status" value="1"/>
</dbReference>
<dbReference type="Gene3D" id="3.40.190.10">
    <property type="entry name" value="Periplasmic binding protein-like II"/>
    <property type="match status" value="1"/>
</dbReference>
<reference evidence="3" key="1">
    <citation type="submission" date="2019-11" db="EMBL/GenBank/DDBJ databases">
        <authorList>
            <person name="Feng L."/>
        </authorList>
    </citation>
    <scope>NUCLEOTIDE SEQUENCE</scope>
    <source>
        <strain evidence="3">BgluceraseaLFYP119</strain>
    </source>
</reference>
<feature type="transmembrane region" description="Helical" evidence="1">
    <location>
        <begin position="5"/>
        <end position="21"/>
    </location>
</feature>
<organism evidence="3">
    <name type="scientific">Blautia glucerasea</name>
    <dbReference type="NCBI Taxonomy" id="536633"/>
    <lineage>
        <taxon>Bacteria</taxon>
        <taxon>Bacillati</taxon>
        <taxon>Bacillota</taxon>
        <taxon>Clostridia</taxon>
        <taxon>Lachnospirales</taxon>
        <taxon>Lachnospiraceae</taxon>
        <taxon>Blautia</taxon>
    </lineage>
</organism>
<dbReference type="AlphaFoldDB" id="A0A6N2RAA8"/>
<proteinExistence type="predicted"/>
<evidence type="ECO:0000313" key="3">
    <source>
        <dbReference type="EMBL" id="VYS76770.1"/>
    </source>
</evidence>
<dbReference type="InterPro" id="IPR005119">
    <property type="entry name" value="LysR_subst-bd"/>
</dbReference>
<sequence length="171" mass="19755">MKEIILIGAVMAMFAFGFYIMDKVDHFLNDNYSRLEVMEHTSALRIAMEDSSIAASLSDLLEEFSKRNPDCDIYFMTGNIHEIQEGLTENNFDLGFVAADCQEIQKEEYSSALIMLKRNSLSTFVIDIPINPIDTTPIMIKVLWKRDLYKRELNQFVELLKQYDKFCDAIA</sequence>
<keyword evidence="1" id="KW-0472">Membrane</keyword>
<evidence type="ECO:0000259" key="2">
    <source>
        <dbReference type="Pfam" id="PF03466"/>
    </source>
</evidence>
<dbReference type="EMBL" id="CACRST010000006">
    <property type="protein sequence ID" value="VYS76770.1"/>
    <property type="molecule type" value="Genomic_DNA"/>
</dbReference>